<protein>
    <submittedName>
        <fullName evidence="3">CREB regulated transcription coactivator 1</fullName>
    </submittedName>
</protein>
<feature type="compositionally biased region" description="Polar residues" evidence="1">
    <location>
        <begin position="199"/>
        <end position="208"/>
    </location>
</feature>
<dbReference type="EMBL" id="JACASE010000016">
    <property type="protein sequence ID" value="KAF6400738.1"/>
    <property type="molecule type" value="Genomic_DNA"/>
</dbReference>
<evidence type="ECO:0000313" key="4">
    <source>
        <dbReference type="Proteomes" id="UP000593571"/>
    </source>
</evidence>
<proteinExistence type="predicted"/>
<dbReference type="InterPro" id="IPR024784">
    <property type="entry name" value="TORC_M"/>
</dbReference>
<reference evidence="3 4" key="1">
    <citation type="journal article" date="2020" name="Nature">
        <title>Six reference-quality genomes reveal evolution of bat adaptations.</title>
        <authorList>
            <person name="Jebb D."/>
            <person name="Huang Z."/>
            <person name="Pippel M."/>
            <person name="Hughes G.M."/>
            <person name="Lavrichenko K."/>
            <person name="Devanna P."/>
            <person name="Winkler S."/>
            <person name="Jermiin L.S."/>
            <person name="Skirmuntt E.C."/>
            <person name="Katzourakis A."/>
            <person name="Burkitt-Gray L."/>
            <person name="Ray D.A."/>
            <person name="Sullivan K.A.M."/>
            <person name="Roscito J.G."/>
            <person name="Kirilenko B.M."/>
            <person name="Davalos L.M."/>
            <person name="Corthals A.P."/>
            <person name="Power M.L."/>
            <person name="Jones G."/>
            <person name="Ransome R.D."/>
            <person name="Dechmann D.K.N."/>
            <person name="Locatelli A.G."/>
            <person name="Puechmaille S.J."/>
            <person name="Fedrigo O."/>
            <person name="Jarvis E.D."/>
            <person name="Hiller M."/>
            <person name="Vernes S.C."/>
            <person name="Myers E.W."/>
            <person name="Teeling E.C."/>
        </authorList>
    </citation>
    <scope>NUCLEOTIDE SEQUENCE [LARGE SCALE GENOMIC DNA]</scope>
    <source>
        <strain evidence="3">MRouAeg1</strain>
        <tissue evidence="3">Muscle</tissue>
    </source>
</reference>
<dbReference type="GO" id="GO:0045944">
    <property type="term" value="P:positive regulation of transcription by RNA polymerase II"/>
    <property type="evidence" value="ECO:0007669"/>
    <property type="project" value="TreeGrafter"/>
</dbReference>
<dbReference type="PANTHER" id="PTHR13589:SF14">
    <property type="entry name" value="CREB-REGULATED TRANSCRIPTION COACTIVATOR 1"/>
    <property type="match status" value="1"/>
</dbReference>
<feature type="region of interest" description="Disordered" evidence="1">
    <location>
        <begin position="264"/>
        <end position="326"/>
    </location>
</feature>
<feature type="compositionally biased region" description="Polar residues" evidence="1">
    <location>
        <begin position="51"/>
        <end position="67"/>
    </location>
</feature>
<dbReference type="AlphaFoldDB" id="A0A7J8BPS4"/>
<dbReference type="Proteomes" id="UP000593571">
    <property type="component" value="Unassembled WGS sequence"/>
</dbReference>
<feature type="domain" description="Transducer of regulated CREB activity middle" evidence="2">
    <location>
        <begin position="53"/>
        <end position="196"/>
    </location>
</feature>
<keyword evidence="4" id="KW-1185">Reference proteome</keyword>
<dbReference type="Pfam" id="PF12885">
    <property type="entry name" value="TORC_M"/>
    <property type="match status" value="1"/>
</dbReference>
<evidence type="ECO:0000259" key="2">
    <source>
        <dbReference type="Pfam" id="PF12885"/>
    </source>
</evidence>
<sequence length="397" mass="41770">MGWWTECTGSVAGLAPHTAGPCRWTNMDGRRTAALMARYTSRRLRIPAGEGQTNSDSALHQSTMTPTQPEPFTGGSQDAHQKRVLLLTVPGMEETTSETDKNLSKQTWDTKKTGSRPKSCEVPGINIFPSADQENTTALIPAAHNTGGSLPDLTNIHFPSPLPTPLDPEEPTFPALSSSSSTGNLAANLTHLGIGTGQGMSTPVSSPQHRPAGVSPLSLNSEARRQQAQQQVSPTLSPLSPITQAVAMDALSLEQQLPYAFFTQAGSQQPPPPQPQPPPPPPPASQQQPPPPSQQVPVGLPSGGPLMPSNSLTRGPQLPPLSVTVPSSLPMCPADLRGGFGASPTPGGLSRFSRQLDQFLSPWTTGPHLPEGLTVCNWDPLGHSSRGAGQEGFTPLL</sequence>
<organism evidence="3 4">
    <name type="scientific">Rousettus aegyptiacus</name>
    <name type="common">Egyptian fruit bat</name>
    <name type="synonym">Pteropus aegyptiacus</name>
    <dbReference type="NCBI Taxonomy" id="9407"/>
    <lineage>
        <taxon>Eukaryota</taxon>
        <taxon>Metazoa</taxon>
        <taxon>Chordata</taxon>
        <taxon>Craniata</taxon>
        <taxon>Vertebrata</taxon>
        <taxon>Euteleostomi</taxon>
        <taxon>Mammalia</taxon>
        <taxon>Eutheria</taxon>
        <taxon>Laurasiatheria</taxon>
        <taxon>Chiroptera</taxon>
        <taxon>Yinpterochiroptera</taxon>
        <taxon>Pteropodoidea</taxon>
        <taxon>Pteropodidae</taxon>
        <taxon>Rousettinae</taxon>
        <taxon>Rousettus</taxon>
    </lineage>
</organism>
<accession>A0A7J8BPS4</accession>
<feature type="compositionally biased region" description="Basic and acidic residues" evidence="1">
    <location>
        <begin position="98"/>
        <end position="112"/>
    </location>
</feature>
<dbReference type="GO" id="GO:0005634">
    <property type="term" value="C:nucleus"/>
    <property type="evidence" value="ECO:0007669"/>
    <property type="project" value="InterPro"/>
</dbReference>
<feature type="region of interest" description="Disordered" evidence="1">
    <location>
        <begin position="161"/>
        <end position="236"/>
    </location>
</feature>
<dbReference type="GO" id="GO:0008140">
    <property type="term" value="F:cAMP response element binding protein binding"/>
    <property type="evidence" value="ECO:0007669"/>
    <property type="project" value="TreeGrafter"/>
</dbReference>
<dbReference type="InterPro" id="IPR024786">
    <property type="entry name" value="TORC"/>
</dbReference>
<gene>
    <name evidence="3" type="ORF">HJG63_003364</name>
</gene>
<evidence type="ECO:0000256" key="1">
    <source>
        <dbReference type="SAM" id="MobiDB-lite"/>
    </source>
</evidence>
<dbReference type="GO" id="GO:0005737">
    <property type="term" value="C:cytoplasm"/>
    <property type="evidence" value="ECO:0007669"/>
    <property type="project" value="InterPro"/>
</dbReference>
<feature type="compositionally biased region" description="Polar residues" evidence="1">
    <location>
        <begin position="175"/>
        <end position="187"/>
    </location>
</feature>
<feature type="region of interest" description="Disordered" evidence="1">
    <location>
        <begin position="93"/>
        <end position="125"/>
    </location>
</feature>
<dbReference type="PANTHER" id="PTHR13589">
    <property type="entry name" value="CREB-REGULATED TRANSCRIPTION COACTIVATOR"/>
    <property type="match status" value="1"/>
</dbReference>
<evidence type="ECO:0000313" key="3">
    <source>
        <dbReference type="EMBL" id="KAF6400738.1"/>
    </source>
</evidence>
<feature type="region of interest" description="Disordered" evidence="1">
    <location>
        <begin position="45"/>
        <end position="78"/>
    </location>
</feature>
<comment type="caution">
    <text evidence="3">The sequence shown here is derived from an EMBL/GenBank/DDBJ whole genome shotgun (WGS) entry which is preliminary data.</text>
</comment>
<feature type="compositionally biased region" description="Polar residues" evidence="1">
    <location>
        <begin position="217"/>
        <end position="236"/>
    </location>
</feature>
<name>A0A7J8BPS4_ROUAE</name>
<feature type="compositionally biased region" description="Pro residues" evidence="1">
    <location>
        <begin position="269"/>
        <end position="294"/>
    </location>
</feature>